<dbReference type="NCBIfam" id="NF033524">
    <property type="entry name" value="lasso_PadeA_fam"/>
    <property type="match status" value="1"/>
</dbReference>
<comment type="caution">
    <text evidence="2">The sequence shown here is derived from an EMBL/GenBank/DDBJ whole genome shotgun (WGS) entry which is preliminary data.</text>
</comment>
<dbReference type="RefSeq" id="WP_307475764.1">
    <property type="nucleotide sequence ID" value="NZ_JAUSUB010000011.1"/>
</dbReference>
<accession>A0ABU0AI54</accession>
<protein>
    <recommendedName>
        <fullName evidence="4">Paeninodin family lasso peptide</fullName>
    </recommendedName>
</protein>
<evidence type="ECO:0008006" key="4">
    <source>
        <dbReference type="Google" id="ProtNLM"/>
    </source>
</evidence>
<reference evidence="2 3" key="1">
    <citation type="submission" date="2023-07" db="EMBL/GenBank/DDBJ databases">
        <title>Genomic Encyclopedia of Type Strains, Phase IV (KMG-IV): sequencing the most valuable type-strain genomes for metagenomic binning, comparative biology and taxonomic classification.</title>
        <authorList>
            <person name="Goeker M."/>
        </authorList>
    </citation>
    <scope>NUCLEOTIDE SEQUENCE [LARGE SCALE GENOMIC DNA]</scope>
    <source>
        <strain evidence="2 3">DSM 23494</strain>
    </source>
</reference>
<evidence type="ECO:0000313" key="2">
    <source>
        <dbReference type="EMBL" id="MDQ0270941.1"/>
    </source>
</evidence>
<name>A0ABU0AI54_9BACI</name>
<gene>
    <name evidence="2" type="ORF">J2S17_002827</name>
</gene>
<dbReference type="InterPro" id="IPR049825">
    <property type="entry name" value="Lasso_PadeA-like"/>
</dbReference>
<organism evidence="2 3">
    <name type="scientific">Cytobacillus purgationiresistens</name>
    <dbReference type="NCBI Taxonomy" id="863449"/>
    <lineage>
        <taxon>Bacteria</taxon>
        <taxon>Bacillati</taxon>
        <taxon>Bacillota</taxon>
        <taxon>Bacilli</taxon>
        <taxon>Bacillales</taxon>
        <taxon>Bacillaceae</taxon>
        <taxon>Cytobacillus</taxon>
    </lineage>
</organism>
<dbReference type="EMBL" id="JAUSUB010000011">
    <property type="protein sequence ID" value="MDQ0270941.1"/>
    <property type="molecule type" value="Genomic_DNA"/>
</dbReference>
<evidence type="ECO:0000313" key="3">
    <source>
        <dbReference type="Proteomes" id="UP001238088"/>
    </source>
</evidence>
<sequence>MKKDWKSLRLEELDISMTLKGKHPPGGGGGETPPDPGTPDPELPELDS</sequence>
<dbReference type="Proteomes" id="UP001238088">
    <property type="component" value="Unassembled WGS sequence"/>
</dbReference>
<feature type="region of interest" description="Disordered" evidence="1">
    <location>
        <begin position="17"/>
        <end position="48"/>
    </location>
</feature>
<proteinExistence type="predicted"/>
<evidence type="ECO:0000256" key="1">
    <source>
        <dbReference type="SAM" id="MobiDB-lite"/>
    </source>
</evidence>
<keyword evidence="3" id="KW-1185">Reference proteome</keyword>